<feature type="region of interest" description="Disordered" evidence="4">
    <location>
        <begin position="660"/>
        <end position="700"/>
    </location>
</feature>
<keyword evidence="5" id="KW-1133">Transmembrane helix</keyword>
<feature type="transmembrane region" description="Helical" evidence="5">
    <location>
        <begin position="710"/>
        <end position="729"/>
    </location>
</feature>
<proteinExistence type="inferred from homology"/>
<feature type="signal peptide" evidence="6">
    <location>
        <begin position="1"/>
        <end position="28"/>
    </location>
</feature>
<organism evidence="9 10">
    <name type="scientific">Weissella confusa</name>
    <name type="common">Lactobacillus confusus</name>
    <dbReference type="NCBI Taxonomy" id="1583"/>
    <lineage>
        <taxon>Bacteria</taxon>
        <taxon>Bacillati</taxon>
        <taxon>Bacillota</taxon>
        <taxon>Bacilli</taxon>
        <taxon>Lactobacillales</taxon>
        <taxon>Lactobacillaceae</taxon>
        <taxon>Weissella</taxon>
    </lineage>
</organism>
<feature type="domain" description="CNA-B" evidence="7">
    <location>
        <begin position="571"/>
        <end position="653"/>
    </location>
</feature>
<dbReference type="InterPro" id="IPR008454">
    <property type="entry name" value="Collagen-bd_Cna-like_B-typ_dom"/>
</dbReference>
<name>A0A923SQ64_WEICO</name>
<comment type="similarity">
    <text evidence="1">Belongs to the serine-aspartate repeat-containing protein (SDr) family.</text>
</comment>
<dbReference type="Gene3D" id="2.60.40.10">
    <property type="entry name" value="Immunoglobulins"/>
    <property type="match status" value="1"/>
</dbReference>
<evidence type="ECO:0000256" key="1">
    <source>
        <dbReference type="ARBA" id="ARBA00007257"/>
    </source>
</evidence>
<dbReference type="InterPro" id="IPR013783">
    <property type="entry name" value="Ig-like_fold"/>
</dbReference>
<evidence type="ECO:0000259" key="7">
    <source>
        <dbReference type="Pfam" id="PF05738"/>
    </source>
</evidence>
<sequence length="733" mass="79944">MRKVLNTVLAMLLVIACGIGLMSVHASAKAGDDPGVSISANSPIQSNGNVDLTVTVAGSAGKFKKPGEIRVVIPKTIVADQKQLQTGLRIDQPFYVSDNAVSDDGKGHFVLTVNYDPSQINQQAANGYTFALRFRASYFENNSTVPEQISFSDALVINGTTVSTDQTTVNTVPSKSDHPAFTKFTNAPGTSVGGEFKYVMNTTNPSENNFVLIVNYNEQSYSDLTVVDQLPKGLSLADSYSVFPDATGNDADIKHLKIYRVTFDAKGNKHAKYVTDQFANDITVTDKSLSVHFGRVESDESYVISYGASVDDDYLDTNKFGTEYNHAEMRENDNTLYEAKVPLILSDTNFQKNYLLKTVDKTQIASETATLQYGLDLESREGVIPAGTVIKDSLPEGVTFSKTVQNTDYSEATFDKSTRTVSYVLKHDLNSGQNAKVVFDVQLVGDDSVDKVVNKASYTYAGSTIFSNDVTTFIDSALLHKVDETTGNPLAGAVFKLVDAKGRTVKENLTTDESGTIHSGVLRPGDYAFIETKAPTGYVLDTTPVRFTVVDGQLVTLDLTMFNHQPRNISVSGQRTWQDQNNLMNTRPDTTTVDLYRDGQKIDSQRVSAATQWQYHFDNLPGAADNGTPYDYTVREEKVAGYTTEQNGYNFTNVLNPIEPIVPNQPNKPDAPANSEQSETPMLTGNATSQPTLSPNSKVNLPDTSAKSSFWLTSLLLSVIISVGVGLSIKYKP</sequence>
<feature type="compositionally biased region" description="Polar residues" evidence="4">
    <location>
        <begin position="674"/>
        <end position="700"/>
    </location>
</feature>
<dbReference type="Proteomes" id="UP000650485">
    <property type="component" value="Unassembled WGS sequence"/>
</dbReference>
<dbReference type="PANTHER" id="PTHR36108">
    <property type="entry name" value="COLOSSIN-B-RELATED"/>
    <property type="match status" value="1"/>
</dbReference>
<dbReference type="Pfam" id="PF05738">
    <property type="entry name" value="Cna_B"/>
    <property type="match status" value="1"/>
</dbReference>
<keyword evidence="5" id="KW-0472">Membrane</keyword>
<accession>A0A923SQ64</accession>
<reference evidence="9" key="1">
    <citation type="submission" date="2020-08" db="EMBL/GenBank/DDBJ databases">
        <title>Complete genome sequence of Weissella confusa strain FS54 provides insights into metabolic potential.</title>
        <authorList>
            <person name="Fhoula I."/>
            <person name="Najjari A."/>
            <person name="Lekired A."/>
            <person name="Bessrour-Aouam N."/>
            <person name="Jaballah S."/>
            <person name="Klibi N."/>
            <person name="Ouzari H.-I."/>
        </authorList>
    </citation>
    <scope>NUCLEOTIDE SEQUENCE</scope>
    <source>
        <strain evidence="9">FS54</strain>
    </source>
</reference>
<dbReference type="Gene3D" id="2.60.40.1140">
    <property type="entry name" value="Collagen-binding surface protein Cna, B-type domain"/>
    <property type="match status" value="1"/>
</dbReference>
<dbReference type="PROSITE" id="PS51257">
    <property type="entry name" value="PROKAR_LIPOPROTEIN"/>
    <property type="match status" value="1"/>
</dbReference>
<evidence type="ECO:0000313" key="10">
    <source>
        <dbReference type="Proteomes" id="UP000650485"/>
    </source>
</evidence>
<dbReference type="SUPFAM" id="SSF49401">
    <property type="entry name" value="Bacterial adhesins"/>
    <property type="match status" value="1"/>
</dbReference>
<dbReference type="PANTHER" id="PTHR36108:SF13">
    <property type="entry name" value="COLOSSIN-B-RELATED"/>
    <property type="match status" value="1"/>
</dbReference>
<evidence type="ECO:0000256" key="5">
    <source>
        <dbReference type="SAM" id="Phobius"/>
    </source>
</evidence>
<feature type="chain" id="PRO_5037778936" evidence="6">
    <location>
        <begin position="29"/>
        <end position="733"/>
    </location>
</feature>
<dbReference type="SUPFAM" id="SSF49478">
    <property type="entry name" value="Cna protein B-type domain"/>
    <property type="match status" value="2"/>
</dbReference>
<dbReference type="AlphaFoldDB" id="A0A923SQ64"/>
<evidence type="ECO:0000313" key="9">
    <source>
        <dbReference type="EMBL" id="MBC6499568.1"/>
    </source>
</evidence>
<evidence type="ECO:0000256" key="2">
    <source>
        <dbReference type="ARBA" id="ARBA00022525"/>
    </source>
</evidence>
<keyword evidence="3 6" id="KW-0732">Signal</keyword>
<dbReference type="EMBL" id="JACSZT010000020">
    <property type="protein sequence ID" value="MBC6499568.1"/>
    <property type="molecule type" value="Genomic_DNA"/>
</dbReference>
<gene>
    <name evidence="9" type="ORF">H7R52_15690</name>
</gene>
<evidence type="ECO:0000256" key="4">
    <source>
        <dbReference type="SAM" id="MobiDB-lite"/>
    </source>
</evidence>
<comment type="caution">
    <text evidence="9">The sequence shown here is derived from an EMBL/GenBank/DDBJ whole genome shotgun (WGS) entry which is preliminary data.</text>
</comment>
<dbReference type="CDD" id="cd00222">
    <property type="entry name" value="CollagenBindB"/>
    <property type="match status" value="1"/>
</dbReference>
<feature type="domain" description="SpaA-like prealbumin fold" evidence="8">
    <location>
        <begin position="478"/>
        <end position="558"/>
    </location>
</feature>
<keyword evidence="5" id="KW-0812">Transmembrane</keyword>
<keyword evidence="2" id="KW-0964">Secreted</keyword>
<dbReference type="InterPro" id="IPR008966">
    <property type="entry name" value="Adhesion_dom_sf"/>
</dbReference>
<protein>
    <submittedName>
        <fullName evidence="9">Cna B-type domain-containing protein</fullName>
    </submittedName>
</protein>
<evidence type="ECO:0000259" key="8">
    <source>
        <dbReference type="Pfam" id="PF17802"/>
    </source>
</evidence>
<dbReference type="InterPro" id="IPR041033">
    <property type="entry name" value="SpaA_PFL_dom_1"/>
</dbReference>
<evidence type="ECO:0000256" key="3">
    <source>
        <dbReference type="ARBA" id="ARBA00022729"/>
    </source>
</evidence>
<evidence type="ECO:0000256" key="6">
    <source>
        <dbReference type="SAM" id="SignalP"/>
    </source>
</evidence>
<dbReference type="RefSeq" id="WP_135474497.1">
    <property type="nucleotide sequence ID" value="NZ_CP110106.1"/>
</dbReference>
<dbReference type="Pfam" id="PF17802">
    <property type="entry name" value="SpaA"/>
    <property type="match status" value="1"/>
</dbReference>